<feature type="compositionally biased region" description="Basic and acidic residues" evidence="1">
    <location>
        <begin position="52"/>
        <end position="66"/>
    </location>
</feature>
<reference evidence="3" key="2">
    <citation type="journal article" date="2024" name="Plant">
        <title>Genomic evolution and insights into agronomic trait innovations of Sesamum species.</title>
        <authorList>
            <person name="Miao H."/>
            <person name="Wang L."/>
            <person name="Qu L."/>
            <person name="Liu H."/>
            <person name="Sun Y."/>
            <person name="Le M."/>
            <person name="Wang Q."/>
            <person name="Wei S."/>
            <person name="Zheng Y."/>
            <person name="Lin W."/>
            <person name="Duan Y."/>
            <person name="Cao H."/>
            <person name="Xiong S."/>
            <person name="Wang X."/>
            <person name="Wei L."/>
            <person name="Li C."/>
            <person name="Ma Q."/>
            <person name="Ju M."/>
            <person name="Zhao R."/>
            <person name="Li G."/>
            <person name="Mu C."/>
            <person name="Tian Q."/>
            <person name="Mei H."/>
            <person name="Zhang T."/>
            <person name="Gao T."/>
            <person name="Zhang H."/>
        </authorList>
    </citation>
    <scope>NUCLEOTIDE SEQUENCE</scope>
    <source>
        <strain evidence="3">KEN1</strain>
    </source>
</reference>
<gene>
    <name evidence="3" type="ORF">Slati_0644700</name>
</gene>
<accession>A0AAW2Y343</accession>
<proteinExistence type="predicted"/>
<feature type="compositionally biased region" description="Polar residues" evidence="1">
    <location>
        <begin position="74"/>
        <end position="85"/>
    </location>
</feature>
<keyword evidence="2" id="KW-0732">Signal</keyword>
<dbReference type="AlphaFoldDB" id="A0AAW2Y343"/>
<evidence type="ECO:0000256" key="2">
    <source>
        <dbReference type="SAM" id="SignalP"/>
    </source>
</evidence>
<reference evidence="3" key="1">
    <citation type="submission" date="2020-06" db="EMBL/GenBank/DDBJ databases">
        <authorList>
            <person name="Li T."/>
            <person name="Hu X."/>
            <person name="Zhang T."/>
            <person name="Song X."/>
            <person name="Zhang H."/>
            <person name="Dai N."/>
            <person name="Sheng W."/>
            <person name="Hou X."/>
            <person name="Wei L."/>
        </authorList>
    </citation>
    <scope>NUCLEOTIDE SEQUENCE</scope>
    <source>
        <strain evidence="3">KEN1</strain>
        <tissue evidence="3">Leaf</tissue>
    </source>
</reference>
<feature type="chain" id="PRO_5043867611" evidence="2">
    <location>
        <begin position="28"/>
        <end position="85"/>
    </location>
</feature>
<sequence length="85" mass="9670">MMGRMRKLVVLLVVVAVIMRCWRGVVAEKQPQAEELKKAEVVWRDDEDHDHVVDHDEDSKTSDDGKHHHCSLGNYMSGTCTSGEH</sequence>
<evidence type="ECO:0000313" key="3">
    <source>
        <dbReference type="EMBL" id="KAL0460175.1"/>
    </source>
</evidence>
<name>A0AAW2Y343_9LAMI</name>
<feature type="signal peptide" evidence="2">
    <location>
        <begin position="1"/>
        <end position="27"/>
    </location>
</feature>
<protein>
    <submittedName>
        <fullName evidence="3">Uncharacterized protein</fullName>
    </submittedName>
</protein>
<evidence type="ECO:0000256" key="1">
    <source>
        <dbReference type="SAM" id="MobiDB-lite"/>
    </source>
</evidence>
<dbReference type="EMBL" id="JACGWN010000002">
    <property type="protein sequence ID" value="KAL0460175.1"/>
    <property type="molecule type" value="Genomic_DNA"/>
</dbReference>
<feature type="region of interest" description="Disordered" evidence="1">
    <location>
        <begin position="52"/>
        <end position="85"/>
    </location>
</feature>
<comment type="caution">
    <text evidence="3">The sequence shown here is derived from an EMBL/GenBank/DDBJ whole genome shotgun (WGS) entry which is preliminary data.</text>
</comment>
<organism evidence="3">
    <name type="scientific">Sesamum latifolium</name>
    <dbReference type="NCBI Taxonomy" id="2727402"/>
    <lineage>
        <taxon>Eukaryota</taxon>
        <taxon>Viridiplantae</taxon>
        <taxon>Streptophyta</taxon>
        <taxon>Embryophyta</taxon>
        <taxon>Tracheophyta</taxon>
        <taxon>Spermatophyta</taxon>
        <taxon>Magnoliopsida</taxon>
        <taxon>eudicotyledons</taxon>
        <taxon>Gunneridae</taxon>
        <taxon>Pentapetalae</taxon>
        <taxon>asterids</taxon>
        <taxon>lamiids</taxon>
        <taxon>Lamiales</taxon>
        <taxon>Pedaliaceae</taxon>
        <taxon>Sesamum</taxon>
    </lineage>
</organism>